<dbReference type="RefSeq" id="WP_386064512.1">
    <property type="nucleotide sequence ID" value="NZ_JBHLTQ010000006.1"/>
</dbReference>
<organism evidence="2 3">
    <name type="scientific">Winogradskyella pulchriflava</name>
    <dbReference type="NCBI Taxonomy" id="1110688"/>
    <lineage>
        <taxon>Bacteria</taxon>
        <taxon>Pseudomonadati</taxon>
        <taxon>Bacteroidota</taxon>
        <taxon>Flavobacteriia</taxon>
        <taxon>Flavobacteriales</taxon>
        <taxon>Flavobacteriaceae</taxon>
        <taxon>Winogradskyella</taxon>
    </lineage>
</organism>
<proteinExistence type="predicted"/>
<keyword evidence="1" id="KW-0732">Signal</keyword>
<dbReference type="Proteomes" id="UP001589832">
    <property type="component" value="Unassembled WGS sequence"/>
</dbReference>
<gene>
    <name evidence="2" type="ORF">ACFFGA_12395</name>
</gene>
<name>A0ABV6QAP7_9FLAO</name>
<comment type="caution">
    <text evidence="2">The sequence shown here is derived from an EMBL/GenBank/DDBJ whole genome shotgun (WGS) entry which is preliminary data.</text>
</comment>
<dbReference type="EMBL" id="JBHLTQ010000006">
    <property type="protein sequence ID" value="MFC0605361.1"/>
    <property type="molecule type" value="Genomic_DNA"/>
</dbReference>
<dbReference type="InterPro" id="IPR049804">
    <property type="entry name" value="Choice_anch_L"/>
</dbReference>
<sequence>MMKKKSIFIFLFLFTHICFLYAQQITTDSSQQPNELIQSLVGDDCATASNITSSINGSINNLNTFGTFDRGTSDFPIQNGLILSTGDISSAGNNVIAQNLSQGGIDWETDSDILDVLGIDQTLNATSIEFDFTSANNFIAFKYLFASDEYQQEYPCTFKDVFAILIKRAGTTDPYVNIATVPETATEISTNSVRPTINGFCEALNEDFYQGYNLGHTNYNGNTTVLTAYSDIIPNETYHIKFVIADHIDERFDSSVFISGEGFGSSIDLGPDQFICGSDLTLNAEVNNPAAVYAWFLNNQLIATETNPTLQVTQSGTYTVEVSLPFGGTNCILTDSIEIEIIPFQQAAPIADLSICDTIPSDGFYDFDFHDLKDGEILSELPSVNYNISYHLSLADAENNIDPIIGDYQNTEETETIYVRIESLDGDCLQIGNFNISVYYSPNTYELTAEVCNNTFSDLAYTTLSFFDFAVSNFEFNTTVSYYLTEEDAMSFDNEITEIPDFQNEPEAFYARVVNDFTGCPSIVPIHLVYADQPDIGRYILDSCMSPSYTETIDGETFNYETLPVTYDVFELFDELQAQHPEIEAQLETLVIGVPPLITTSAPSLFIPISIRYVGENCPTLMSIEIHKNLLYNLLESDYQIRRCDDNSNDGIVDVSLSDLSEELKDGFDIDINFYLTEEDRNNQSNPLDINSTLAMAQGQSLYLFSSYDGCTHRSQVTLNIDPGLNLQPVSIDVCGSTDVENNTSNIAIPPLEEQFLSDMTITGPVEFYTNILDAENQENRITDTYNVSGNQQVFYVRMTNIFTGCYDITTMQVNITNSFNVSNPESIIICDADQDLTTTLNLETVLEGISDDVSNINFYFFESFDDALDNINQIENPTTYTTTSREIFLRAEDSTLGCFSIFNFDVSVNADPQLNTISDFINCELDPTDPSGFLFVNKDFEIINGQNDMEVQYYETENDAINKDNPIDKNSMYFANSNPQTIYVRLENVNENSCYKIAPMRIEVKQAPIYNEPNDVYECDINNNGLVSTNLNEKIAEITDGTSQNLNVTFHTTYLNARVSANPLPLNYTSTENPQILYARIENTDSGCFEVSTFFVNALSLPEVTFEHTFVGCAINNDTNIEWDLTSKEIEILDGRQYNIDFTYFTSEADLENNTNPIANPESYVNSSNPETIYVKIRNATTECYTSVQIELIVNMPPQFNDIEAYNICENDDNFVDLSEINEVLLDNTFNVLVSYHTNQADAEANQNALNTDYTYTNTNTTLYARAEYSTTHCYDIYPFQLIVNPLPIVTQPSDLIACDDDFDGFLEFDLSLQNTVILSGQDPYEYSVSYHSSEDNAIENTDALETDHIAFNNEIIFARVENNTTGCFDITQFSIIINPLPSVAIEDQVLCLNDLPLIVSAETENPLDTYLWSTNATTSQIEITDIGTYSVTVTNAFGCEHTSTFNVTPSESAVIDVVETIDFSDPNNITLTVIGIGDYLYQLNDLPFQSSNVFVDVPIGYNTITIIDQNGCARITREVLVIDVPKHMTPNGDGDFDTWHITGVETLPGTIIHIFDRYGKLLKELGYNTPGWDGTFNGNDMPAGDYWYIAKVVQNGERFEIKGHFALRR</sequence>
<evidence type="ECO:0000313" key="2">
    <source>
        <dbReference type="EMBL" id="MFC0605361.1"/>
    </source>
</evidence>
<evidence type="ECO:0000313" key="3">
    <source>
        <dbReference type="Proteomes" id="UP001589832"/>
    </source>
</evidence>
<accession>A0ABV6QAP7</accession>
<dbReference type="NCBIfam" id="NF038133">
    <property type="entry name" value="choice_anch_L"/>
    <property type="match status" value="1"/>
</dbReference>
<dbReference type="InterPro" id="IPR026341">
    <property type="entry name" value="T9SS_type_B"/>
</dbReference>
<protein>
    <submittedName>
        <fullName evidence="2">Choice-of-anchor L domain-containing protein</fullName>
    </submittedName>
</protein>
<keyword evidence="3" id="KW-1185">Reference proteome</keyword>
<evidence type="ECO:0000256" key="1">
    <source>
        <dbReference type="SAM" id="SignalP"/>
    </source>
</evidence>
<dbReference type="Pfam" id="PF13585">
    <property type="entry name" value="CHU_C"/>
    <property type="match status" value="1"/>
</dbReference>
<dbReference type="NCBIfam" id="TIGR04131">
    <property type="entry name" value="Bac_Flav_CTERM"/>
    <property type="match status" value="1"/>
</dbReference>
<reference evidence="2 3" key="1">
    <citation type="submission" date="2024-09" db="EMBL/GenBank/DDBJ databases">
        <authorList>
            <person name="Sun Q."/>
            <person name="Mori K."/>
        </authorList>
    </citation>
    <scope>NUCLEOTIDE SEQUENCE [LARGE SCALE GENOMIC DNA]</scope>
    <source>
        <strain evidence="2 3">NCAIM B.02481</strain>
    </source>
</reference>
<feature type="chain" id="PRO_5047380786" evidence="1">
    <location>
        <begin position="23"/>
        <end position="1611"/>
    </location>
</feature>
<feature type="signal peptide" evidence="1">
    <location>
        <begin position="1"/>
        <end position="22"/>
    </location>
</feature>